<comment type="caution">
    <text evidence="2">The sequence shown here is derived from an EMBL/GenBank/DDBJ whole genome shotgun (WGS) entry which is preliminary data.</text>
</comment>
<sequence length="484" mass="54760">MEAHSSLSLSAAAFRSKFPNVYHEIVCPGYPDLAFVTPLIIPIAFIELISPTPSSTPTRSRSRRTSSAARVNFEGLPRRPRSSCPPYNSKARFFFEDDGLCRRLCMKGNVHWTPKYSVGEPAVDRNMSAVNSPAEQPREEKNEAQKFELVETEVVNRVAKRGRRGKKKNRWTKFDIHADTPSTNKTVSSPVMSTQEFLKRQLRSTLDSINPPSSSSESDSVNTPPTEPEDDTPVPMRTLQIHMLLGSTVPNLDGGANAVAILKGAPKSSLAIESWEYSTNDVVYNLTERLVDDPETPVRWKIKAKVWLLRRRCIAYFPVPQYLRMIDILERDRYMHYDCEAIGIDILKQIDSLTLFYSDYLRGLWFRVIQGQINLKAMAIHGLKHNNLSVMNDEDFAQLLDNITRWTQHDYTDAEIAQYPLLAHESTVWRTMAVGDGWEAEVDNLPVVDATSLVQLGVWSLNDVVDHDAFQYALLTMQAGVKSL</sequence>
<dbReference type="RefSeq" id="XP_064766529.1">
    <property type="nucleotide sequence ID" value="XM_064914268.1"/>
</dbReference>
<dbReference type="GeneID" id="90039780"/>
<feature type="region of interest" description="Disordered" evidence="1">
    <location>
        <begin position="206"/>
        <end position="234"/>
    </location>
</feature>
<dbReference type="EMBL" id="JBBJBU010000011">
    <property type="protein sequence ID" value="KAK7203496.1"/>
    <property type="molecule type" value="Genomic_DNA"/>
</dbReference>
<dbReference type="Proteomes" id="UP001498771">
    <property type="component" value="Unassembled WGS sequence"/>
</dbReference>
<protein>
    <submittedName>
        <fullName evidence="2">Uncharacterized protein</fullName>
    </submittedName>
</protein>
<feature type="compositionally biased region" description="Low complexity" evidence="1">
    <location>
        <begin position="206"/>
        <end position="224"/>
    </location>
</feature>
<feature type="region of interest" description="Disordered" evidence="1">
    <location>
        <begin position="159"/>
        <end position="194"/>
    </location>
</feature>
<feature type="compositionally biased region" description="Basic residues" evidence="1">
    <location>
        <begin position="159"/>
        <end position="171"/>
    </location>
</feature>
<feature type="compositionally biased region" description="Polar residues" evidence="1">
    <location>
        <begin position="180"/>
        <end position="194"/>
    </location>
</feature>
<proteinExistence type="predicted"/>
<accession>A0ABR1F0Y0</accession>
<organism evidence="2 3">
    <name type="scientific">Myxozyma melibiosi</name>
    <dbReference type="NCBI Taxonomy" id="54550"/>
    <lineage>
        <taxon>Eukaryota</taxon>
        <taxon>Fungi</taxon>
        <taxon>Dikarya</taxon>
        <taxon>Ascomycota</taxon>
        <taxon>Saccharomycotina</taxon>
        <taxon>Lipomycetes</taxon>
        <taxon>Lipomycetales</taxon>
        <taxon>Lipomycetaceae</taxon>
        <taxon>Myxozyma</taxon>
    </lineage>
</organism>
<name>A0ABR1F0Y0_9ASCO</name>
<evidence type="ECO:0000313" key="2">
    <source>
        <dbReference type="EMBL" id="KAK7203496.1"/>
    </source>
</evidence>
<reference evidence="2 3" key="1">
    <citation type="submission" date="2024-03" db="EMBL/GenBank/DDBJ databases">
        <title>Genome-scale model development and genomic sequencing of the oleaginous clade Lipomyces.</title>
        <authorList>
            <consortium name="Lawrence Berkeley National Laboratory"/>
            <person name="Czajka J.J."/>
            <person name="Han Y."/>
            <person name="Kim J."/>
            <person name="Mondo S.J."/>
            <person name="Hofstad B.A."/>
            <person name="Robles A."/>
            <person name="Haridas S."/>
            <person name="Riley R."/>
            <person name="LaButti K."/>
            <person name="Pangilinan J."/>
            <person name="Andreopoulos W."/>
            <person name="Lipzen A."/>
            <person name="Yan J."/>
            <person name="Wang M."/>
            <person name="Ng V."/>
            <person name="Grigoriev I.V."/>
            <person name="Spatafora J.W."/>
            <person name="Magnuson J.K."/>
            <person name="Baker S.E."/>
            <person name="Pomraning K.R."/>
        </authorList>
    </citation>
    <scope>NUCLEOTIDE SEQUENCE [LARGE SCALE GENOMIC DNA]</scope>
    <source>
        <strain evidence="2 3">Phaff 52-87</strain>
    </source>
</reference>
<keyword evidence="3" id="KW-1185">Reference proteome</keyword>
<feature type="region of interest" description="Disordered" evidence="1">
    <location>
        <begin position="52"/>
        <end position="83"/>
    </location>
</feature>
<evidence type="ECO:0000313" key="3">
    <source>
        <dbReference type="Proteomes" id="UP001498771"/>
    </source>
</evidence>
<gene>
    <name evidence="2" type="ORF">BZA70DRAFT_291087</name>
</gene>
<evidence type="ECO:0000256" key="1">
    <source>
        <dbReference type="SAM" id="MobiDB-lite"/>
    </source>
</evidence>